<keyword evidence="4 6" id="KW-1133">Transmembrane helix</keyword>
<evidence type="ECO:0000256" key="4">
    <source>
        <dbReference type="ARBA" id="ARBA00022989"/>
    </source>
</evidence>
<keyword evidence="5 6" id="KW-0472">Membrane</keyword>
<keyword evidence="10" id="KW-1185">Reference proteome</keyword>
<feature type="domain" description="MacB-like periplasmic core" evidence="8">
    <location>
        <begin position="100"/>
        <end position="323"/>
    </location>
</feature>
<feature type="domain" description="ABC3 transporter permease C-terminal" evidence="7">
    <location>
        <begin position="755"/>
        <end position="868"/>
    </location>
</feature>
<gene>
    <name evidence="9" type="ORF">BFP71_12245</name>
</gene>
<feature type="transmembrane region" description="Helical" evidence="6">
    <location>
        <begin position="510"/>
        <end position="530"/>
    </location>
</feature>
<feature type="transmembrane region" description="Helical" evidence="6">
    <location>
        <begin position="462"/>
        <end position="485"/>
    </location>
</feature>
<dbReference type="Pfam" id="PF02687">
    <property type="entry name" value="FtsX"/>
    <property type="match status" value="2"/>
</dbReference>
<sequence>MNQDKNYIDPPKSAERFFEWYCQPALYDSILGDLYERFDDNVEQFGARKAKRKFWFDVIRFINRHTLKKSGQSKYFNNMSILNNYFKVGFRNLIKNRSFTAINVLGLSVSMAVCLVIILMINDQLSYDNWQVNSDKTYRFTHNDRNDLNIPIATVPMPLGEEMHDKFAGFEHMVTFRRGFFGDIIQNGKAIALQGYFTEPSFFELFSFELERGNPKTALSEPNSIVLKKDIAEKLFKDQDPMGQSIEVGKYGVYQVTGVLKEFPGKTHIKFESLVSMSSLANLEKRKVLGSSLGNWNNASESWIYFKLRDGYSIEGLQAYLTEAEKEHYEADSDERKEFEIQKMSKITPGPLYGNQIGAGMPNFFVIGLGVLAILIIICATFNYTNLSAARALTRTKEVGVRKVMGAKKTQLTIQFIVESILVSVLSLCVAIGLLQFLIPAFENLQMSALLEWELRPDPKAYLQFFAFSVLLGLITGIFPSLYLASFKPIQAMKNSVSNTKLSRLSLRKALIVTQFVISIVLIVSSVLVYKQIKFMVEKDYGFTKENILNVHMQGQDFRKFETELEKLPFIESVTATNNIPGMGTEYSEEAKLKTGETFPLNYFDVDEDYISSLELELIAGRNFLKSAASVNQQSVILNETAVDKFGFESSVDAVGEQFYIENDSTVYNVVGVVKDYNYMMLVMDIGPMMLRYDPVGFRIAQIKIAGFDRVKEITAIEDVWDEFDPNHEIILKTFQGEIDEFNALFYDILYIVGLVAILSISIAGMGLLGISTYAIQIRMKEVSIRKVLGASVRTLIFLLSKSLSIMLTISFIIGFSLAYMANNVWLNQFAYRTSFGVDVFFMTALAMTVIGAMTIGWQAWRATKANPATTLRDD</sequence>
<dbReference type="Proteomes" id="UP000095552">
    <property type="component" value="Unassembled WGS sequence"/>
</dbReference>
<feature type="transmembrane region" description="Helical" evidence="6">
    <location>
        <begin position="796"/>
        <end position="820"/>
    </location>
</feature>
<dbReference type="OrthoDB" id="5933722at2"/>
<feature type="transmembrane region" description="Helical" evidence="6">
    <location>
        <begin position="412"/>
        <end position="442"/>
    </location>
</feature>
<evidence type="ECO:0000256" key="2">
    <source>
        <dbReference type="ARBA" id="ARBA00022475"/>
    </source>
</evidence>
<comment type="subcellular location">
    <subcellularLocation>
        <location evidence="1">Cell membrane</location>
        <topology evidence="1">Multi-pass membrane protein</topology>
    </subcellularLocation>
</comment>
<dbReference type="GO" id="GO:0005886">
    <property type="term" value="C:plasma membrane"/>
    <property type="evidence" value="ECO:0007669"/>
    <property type="project" value="UniProtKB-SubCell"/>
</dbReference>
<reference evidence="9 10" key="1">
    <citation type="submission" date="2016-08" db="EMBL/GenBank/DDBJ databases">
        <title>Draft genome of Fabibacter sp. strain SK-8.</title>
        <authorList>
            <person name="Wong S.-K."/>
            <person name="Hamasaki K."/>
            <person name="Yoshizawa S."/>
        </authorList>
    </citation>
    <scope>NUCLEOTIDE SEQUENCE [LARGE SCALE GENOMIC DNA]</scope>
    <source>
        <strain evidence="9 10">SK-8</strain>
    </source>
</reference>
<evidence type="ECO:0000256" key="1">
    <source>
        <dbReference type="ARBA" id="ARBA00004651"/>
    </source>
</evidence>
<feature type="domain" description="ABC3 transporter permease C-terminal" evidence="7">
    <location>
        <begin position="371"/>
        <end position="488"/>
    </location>
</feature>
<comment type="caution">
    <text evidence="9">The sequence shown here is derived from an EMBL/GenBank/DDBJ whole genome shotgun (WGS) entry which is preliminary data.</text>
</comment>
<keyword evidence="3 6" id="KW-0812">Transmembrane</keyword>
<evidence type="ECO:0000256" key="3">
    <source>
        <dbReference type="ARBA" id="ARBA00022692"/>
    </source>
</evidence>
<evidence type="ECO:0000313" key="10">
    <source>
        <dbReference type="Proteomes" id="UP000095552"/>
    </source>
</evidence>
<evidence type="ECO:0000256" key="5">
    <source>
        <dbReference type="ARBA" id="ARBA00023136"/>
    </source>
</evidence>
<dbReference type="InterPro" id="IPR047699">
    <property type="entry name" value="Permease_put_prefix"/>
</dbReference>
<dbReference type="STRING" id="1563681.BFP71_12245"/>
<dbReference type="InterPro" id="IPR003838">
    <property type="entry name" value="ABC3_permease_C"/>
</dbReference>
<evidence type="ECO:0000259" key="8">
    <source>
        <dbReference type="Pfam" id="PF12704"/>
    </source>
</evidence>
<dbReference type="AlphaFoldDB" id="A0A1E5SYY1"/>
<feature type="transmembrane region" description="Helical" evidence="6">
    <location>
        <begin position="749"/>
        <end position="776"/>
    </location>
</feature>
<accession>A0A1E5SYY1</accession>
<dbReference type="RefSeq" id="WP_069835752.1">
    <property type="nucleotide sequence ID" value="NZ_MDGQ01000005.1"/>
</dbReference>
<dbReference type="GO" id="GO:0022857">
    <property type="term" value="F:transmembrane transporter activity"/>
    <property type="evidence" value="ECO:0007669"/>
    <property type="project" value="TreeGrafter"/>
</dbReference>
<feature type="transmembrane region" description="Helical" evidence="6">
    <location>
        <begin position="364"/>
        <end position="385"/>
    </location>
</feature>
<evidence type="ECO:0000313" key="9">
    <source>
        <dbReference type="EMBL" id="OEK04247.1"/>
    </source>
</evidence>
<proteinExistence type="predicted"/>
<dbReference type="InterPro" id="IPR025857">
    <property type="entry name" value="MacB_PCD"/>
</dbReference>
<protein>
    <recommendedName>
        <fullName evidence="11">ABC transporter permease</fullName>
    </recommendedName>
</protein>
<dbReference type="PANTHER" id="PTHR30572">
    <property type="entry name" value="MEMBRANE COMPONENT OF TRANSPORTER-RELATED"/>
    <property type="match status" value="1"/>
</dbReference>
<feature type="transmembrane region" description="Helical" evidence="6">
    <location>
        <begin position="101"/>
        <end position="121"/>
    </location>
</feature>
<evidence type="ECO:0008006" key="11">
    <source>
        <dbReference type="Google" id="ProtNLM"/>
    </source>
</evidence>
<evidence type="ECO:0000259" key="7">
    <source>
        <dbReference type="Pfam" id="PF02687"/>
    </source>
</evidence>
<name>A0A1E5SYY1_9BACT</name>
<dbReference type="InterPro" id="IPR050250">
    <property type="entry name" value="Macrolide_Exporter_MacB"/>
</dbReference>
<evidence type="ECO:0000256" key="6">
    <source>
        <dbReference type="SAM" id="Phobius"/>
    </source>
</evidence>
<dbReference type="PANTHER" id="PTHR30572:SF18">
    <property type="entry name" value="ABC-TYPE MACROLIDE FAMILY EXPORT SYSTEM PERMEASE COMPONENT 2"/>
    <property type="match status" value="1"/>
</dbReference>
<feature type="transmembrane region" description="Helical" evidence="6">
    <location>
        <begin position="840"/>
        <end position="861"/>
    </location>
</feature>
<dbReference type="Pfam" id="PF12704">
    <property type="entry name" value="MacB_PCD"/>
    <property type="match status" value="2"/>
</dbReference>
<organism evidence="9 10">
    <name type="scientific">Roseivirga misakiensis</name>
    <dbReference type="NCBI Taxonomy" id="1563681"/>
    <lineage>
        <taxon>Bacteria</taxon>
        <taxon>Pseudomonadati</taxon>
        <taxon>Bacteroidota</taxon>
        <taxon>Cytophagia</taxon>
        <taxon>Cytophagales</taxon>
        <taxon>Roseivirgaceae</taxon>
        <taxon>Roseivirga</taxon>
    </lineage>
</organism>
<dbReference type="NCBIfam" id="NF038404">
    <property type="entry name" value="perm_prefix_2"/>
    <property type="match status" value="1"/>
</dbReference>
<dbReference type="EMBL" id="MDGQ01000005">
    <property type="protein sequence ID" value="OEK04247.1"/>
    <property type="molecule type" value="Genomic_DNA"/>
</dbReference>
<keyword evidence="2" id="KW-1003">Cell membrane</keyword>
<feature type="domain" description="MacB-like periplasmic core" evidence="8">
    <location>
        <begin position="517"/>
        <end position="677"/>
    </location>
</feature>